<proteinExistence type="predicted"/>
<dbReference type="PROSITE" id="PS01124">
    <property type="entry name" value="HTH_ARAC_FAMILY_2"/>
    <property type="match status" value="1"/>
</dbReference>
<evidence type="ECO:0000256" key="4">
    <source>
        <dbReference type="SAM" id="MobiDB-lite"/>
    </source>
</evidence>
<protein>
    <submittedName>
        <fullName evidence="6">Helix-turn-helix transcriptional regulator</fullName>
    </submittedName>
</protein>
<dbReference type="OrthoDB" id="186135at2"/>
<dbReference type="SMART" id="SM00342">
    <property type="entry name" value="HTH_ARAC"/>
    <property type="match status" value="1"/>
</dbReference>
<evidence type="ECO:0000313" key="7">
    <source>
        <dbReference type="Proteomes" id="UP000321196"/>
    </source>
</evidence>
<evidence type="ECO:0000256" key="1">
    <source>
        <dbReference type="ARBA" id="ARBA00023015"/>
    </source>
</evidence>
<keyword evidence="3" id="KW-0804">Transcription</keyword>
<dbReference type="InterPro" id="IPR050204">
    <property type="entry name" value="AraC_XylS_family_regulators"/>
</dbReference>
<dbReference type="Pfam" id="PF12833">
    <property type="entry name" value="HTH_18"/>
    <property type="match status" value="1"/>
</dbReference>
<dbReference type="SUPFAM" id="SSF46689">
    <property type="entry name" value="Homeodomain-like"/>
    <property type="match status" value="1"/>
</dbReference>
<dbReference type="GO" id="GO:0043565">
    <property type="term" value="F:sequence-specific DNA binding"/>
    <property type="evidence" value="ECO:0007669"/>
    <property type="project" value="InterPro"/>
</dbReference>
<evidence type="ECO:0000259" key="5">
    <source>
        <dbReference type="PROSITE" id="PS01124"/>
    </source>
</evidence>
<organism evidence="6 7">
    <name type="scientific">Microbacterium mitrae</name>
    <dbReference type="NCBI Taxonomy" id="664640"/>
    <lineage>
        <taxon>Bacteria</taxon>
        <taxon>Bacillati</taxon>
        <taxon>Actinomycetota</taxon>
        <taxon>Actinomycetes</taxon>
        <taxon>Micrococcales</taxon>
        <taxon>Microbacteriaceae</taxon>
        <taxon>Microbacterium</taxon>
    </lineage>
</organism>
<evidence type="ECO:0000256" key="2">
    <source>
        <dbReference type="ARBA" id="ARBA00023125"/>
    </source>
</evidence>
<dbReference type="Gene3D" id="1.10.10.60">
    <property type="entry name" value="Homeodomain-like"/>
    <property type="match status" value="2"/>
</dbReference>
<dbReference type="InterPro" id="IPR009057">
    <property type="entry name" value="Homeodomain-like_sf"/>
</dbReference>
<dbReference type="AlphaFoldDB" id="A0A5C8HKP0"/>
<dbReference type="EMBL" id="VRSW01000004">
    <property type="protein sequence ID" value="TXK03414.1"/>
    <property type="molecule type" value="Genomic_DNA"/>
</dbReference>
<feature type="region of interest" description="Disordered" evidence="4">
    <location>
        <begin position="305"/>
        <end position="324"/>
    </location>
</feature>
<evidence type="ECO:0000313" key="6">
    <source>
        <dbReference type="EMBL" id="TXK03414.1"/>
    </source>
</evidence>
<keyword evidence="2" id="KW-0238">DNA-binding</keyword>
<reference evidence="6 7" key="1">
    <citation type="submission" date="2019-08" db="EMBL/GenBank/DDBJ databases">
        <authorList>
            <person name="Dong K."/>
        </authorList>
    </citation>
    <scope>NUCLEOTIDE SEQUENCE [LARGE SCALE GENOMIC DNA]</scope>
    <source>
        <strain evidence="6 7">M4-8</strain>
    </source>
</reference>
<sequence length="342" mass="37664">MSTGSRLRVAVARTDTGRREVPPAAYDHVRLVVIRDGSTILQGECDARPITVGDAALVAPRVVFGHTPEGVATATTLMLDTDYLIEHLFWQHLDLIPDRDAARDLAAKLYPEPLQVLHLGEAELARLGPILDELVSRTETGQDAAGYFRAQALLFSVLEAVAPHVRQVPVAVLPLTSRQRAARIAAPRWQRFRPVRREAARVAALMHDDITQPWRLDHLAAHACLSKSQLTRVFRESFGVTPLVYLSMLRVQEMARLIRETDLLIAVITERVGWCYHSGCATRAFRRYMGVTPIHYRHYGPPSASQAGPGVGAHHGVKSANESAKQPVGRGIAVELSTGQMP</sequence>
<evidence type="ECO:0000256" key="3">
    <source>
        <dbReference type="ARBA" id="ARBA00023163"/>
    </source>
</evidence>
<keyword evidence="1" id="KW-0805">Transcription regulation</keyword>
<dbReference type="PANTHER" id="PTHR46796:SF13">
    <property type="entry name" value="HTH-TYPE TRANSCRIPTIONAL ACTIVATOR RHAS"/>
    <property type="match status" value="1"/>
</dbReference>
<dbReference type="PANTHER" id="PTHR46796">
    <property type="entry name" value="HTH-TYPE TRANSCRIPTIONAL ACTIVATOR RHAS-RELATED"/>
    <property type="match status" value="1"/>
</dbReference>
<keyword evidence="7" id="KW-1185">Reference proteome</keyword>
<dbReference type="InterPro" id="IPR018060">
    <property type="entry name" value="HTH_AraC"/>
</dbReference>
<dbReference type="GO" id="GO:0003700">
    <property type="term" value="F:DNA-binding transcription factor activity"/>
    <property type="evidence" value="ECO:0007669"/>
    <property type="project" value="InterPro"/>
</dbReference>
<dbReference type="Proteomes" id="UP000321196">
    <property type="component" value="Unassembled WGS sequence"/>
</dbReference>
<feature type="domain" description="HTH araC/xylS-type" evidence="5">
    <location>
        <begin position="200"/>
        <end position="299"/>
    </location>
</feature>
<comment type="caution">
    <text evidence="6">The sequence shown here is derived from an EMBL/GenBank/DDBJ whole genome shotgun (WGS) entry which is preliminary data.</text>
</comment>
<accession>A0A5C8HKP0</accession>
<name>A0A5C8HKP0_9MICO</name>
<gene>
    <name evidence="6" type="ORF">FVP60_11040</name>
</gene>